<evidence type="ECO:0000313" key="4">
    <source>
        <dbReference type="EMBL" id="PTB89615.1"/>
    </source>
</evidence>
<dbReference type="EMBL" id="PYVS01000055">
    <property type="protein sequence ID" value="PTB82781.1"/>
    <property type="molecule type" value="Genomic_DNA"/>
</dbReference>
<comment type="caution">
    <text evidence="3">The sequence shown here is derived from an EMBL/GenBank/DDBJ whole genome shotgun (WGS) entry which is preliminary data.</text>
</comment>
<protein>
    <recommendedName>
        <fullName evidence="2">VanZ-like domain-containing protein</fullName>
    </recommendedName>
</protein>
<dbReference type="EMBL" id="PYVG01000010">
    <property type="protein sequence ID" value="PTB89615.1"/>
    <property type="molecule type" value="Genomic_DNA"/>
</dbReference>
<dbReference type="Proteomes" id="UP000243022">
    <property type="component" value="Unassembled WGS sequence"/>
</dbReference>
<dbReference type="NCBIfam" id="NF037970">
    <property type="entry name" value="vanZ_1"/>
    <property type="match status" value="1"/>
</dbReference>
<evidence type="ECO:0000313" key="3">
    <source>
        <dbReference type="EMBL" id="PTB82781.1"/>
    </source>
</evidence>
<dbReference type="PANTHER" id="PTHR28008:SF1">
    <property type="entry name" value="DOMAIN PROTEIN, PUTATIVE (AFU_ORTHOLOGUE AFUA_3G10980)-RELATED"/>
    <property type="match status" value="1"/>
</dbReference>
<gene>
    <name evidence="4" type="ORF">C9928_02930</name>
    <name evidence="3" type="ORF">C9986_02240</name>
</gene>
<proteinExistence type="predicted"/>
<dbReference type="PANTHER" id="PTHR28008">
    <property type="entry name" value="DOMAIN PROTEIN, PUTATIVE (AFU_ORTHOLOGUE AFUA_3G10980)-RELATED"/>
    <property type="match status" value="1"/>
</dbReference>
<dbReference type="AlphaFoldDB" id="A0A2T4D719"/>
<evidence type="ECO:0000313" key="6">
    <source>
        <dbReference type="Proteomes" id="UP000243022"/>
    </source>
</evidence>
<feature type="transmembrane region" description="Helical" evidence="1">
    <location>
        <begin position="59"/>
        <end position="78"/>
    </location>
</feature>
<dbReference type="Pfam" id="PF04892">
    <property type="entry name" value="VanZ"/>
    <property type="match status" value="1"/>
</dbReference>
<accession>A0A2T4D719</accession>
<keyword evidence="1" id="KW-1133">Transmembrane helix</keyword>
<keyword evidence="1" id="KW-0472">Membrane</keyword>
<organism evidence="3 6">
    <name type="scientific">Pseudidiomarina aestuarii</name>
    <dbReference type="NCBI Taxonomy" id="624146"/>
    <lineage>
        <taxon>Bacteria</taxon>
        <taxon>Pseudomonadati</taxon>
        <taxon>Pseudomonadota</taxon>
        <taxon>Gammaproteobacteria</taxon>
        <taxon>Alteromonadales</taxon>
        <taxon>Idiomarinaceae</taxon>
        <taxon>Pseudidiomarina</taxon>
    </lineage>
</organism>
<keyword evidence="1" id="KW-0812">Transmembrane</keyword>
<evidence type="ECO:0000256" key="1">
    <source>
        <dbReference type="SAM" id="Phobius"/>
    </source>
</evidence>
<sequence length="123" mass="14346">MAKRWFARLLFLFVLIGLSVAFLVQIQANAVPRFEHLDKVVHFVAFFILAWTFHRAFPIPWWLAVMILTGYGLAIEYIQGLMPYRSSSGWDLVADAAGAATYYQWALWRHHRKKSKRKSEETS</sequence>
<feature type="transmembrane region" description="Helical" evidence="1">
    <location>
        <begin position="6"/>
        <end position="24"/>
    </location>
</feature>
<dbReference type="Proteomes" id="UP000241514">
    <property type="component" value="Unassembled WGS sequence"/>
</dbReference>
<dbReference type="InterPro" id="IPR006976">
    <property type="entry name" value="VanZ-like"/>
</dbReference>
<feature type="domain" description="VanZ-like" evidence="2">
    <location>
        <begin position="29"/>
        <end position="103"/>
    </location>
</feature>
<evidence type="ECO:0000313" key="5">
    <source>
        <dbReference type="Proteomes" id="UP000241514"/>
    </source>
</evidence>
<name>A0A2T4D719_9GAMM</name>
<evidence type="ECO:0000259" key="2">
    <source>
        <dbReference type="Pfam" id="PF04892"/>
    </source>
</evidence>
<reference evidence="5 6" key="1">
    <citation type="submission" date="2018-03" db="EMBL/GenBank/DDBJ databases">
        <title>Cross-interface Injection: A General Nanoliter Liquid Handling Method Applied to Single Cells Genome Amplification Automated Nanoliter Liquid Handling Applied to Single Cell Multiple Displacement Amplification.</title>
        <authorList>
            <person name="Yun J."/>
            <person name="Xu P."/>
            <person name="Xu J."/>
            <person name="Dai X."/>
            <person name="Wang Y."/>
            <person name="Zheng X."/>
            <person name="Cao C."/>
            <person name="Yi Q."/>
            <person name="Zhu Y."/>
            <person name="Wang L."/>
            <person name="Dong Z."/>
            <person name="Huang Y."/>
            <person name="Huang L."/>
            <person name="Du W."/>
        </authorList>
    </citation>
    <scope>NUCLEOTIDE SEQUENCE [LARGE SCALE GENOMIC DNA]</scope>
    <source>
        <strain evidence="4 5">A9-4</strain>
        <strain evidence="3 6">Z-E1-2</strain>
    </source>
</reference>